<keyword evidence="2" id="KW-0472">Membrane</keyword>
<dbReference type="EC" id="7.1.1.-" evidence="2"/>
<comment type="function">
    <text evidence="2">NDH-1 shuttles electrons from NADH, via FMN and iron-sulfur (Fe-S) centers, to quinones in the respiratory chain. Couples the redox reaction to proton translocation (for every two electrons transferred, four hydrogen ions are translocated across the cytoplasmic membrane), and thus conserves the redox energy in a proton gradient.</text>
</comment>
<dbReference type="RefSeq" id="WP_179979482.1">
    <property type="nucleotide sequence ID" value="NZ_LT608333.1"/>
</dbReference>
<name>A0A212KZV5_9BACT</name>
<proteinExistence type="inferred from homology"/>
<protein>
    <recommendedName>
        <fullName evidence="2">NADH-quinone oxidoreductase subunit J</fullName>
        <ecNumber evidence="2">7.1.1.-</ecNumber>
    </recommendedName>
</protein>
<dbReference type="InterPro" id="IPR042106">
    <property type="entry name" value="Nuo/plastoQ_OxRdtase_6_NuoJ"/>
</dbReference>
<dbReference type="EMBL" id="FMJC01000001">
    <property type="protein sequence ID" value="SCM70818.1"/>
    <property type="molecule type" value="Genomic_DNA"/>
</dbReference>
<dbReference type="PANTHER" id="PTHR33269:SF17">
    <property type="entry name" value="NADH-UBIQUINONE OXIDOREDUCTASE CHAIN 6"/>
    <property type="match status" value="1"/>
</dbReference>
<reference evidence="3" key="1">
    <citation type="submission" date="2016-08" db="EMBL/GenBank/DDBJ databases">
        <authorList>
            <person name="Seilhamer J.J."/>
        </authorList>
    </citation>
    <scope>NUCLEOTIDE SEQUENCE</scope>
    <source>
        <strain evidence="3">86-1</strain>
    </source>
</reference>
<comment type="subcellular location">
    <subcellularLocation>
        <location evidence="2">Cell membrane</location>
        <topology evidence="2">Multi-pass membrane protein</topology>
    </subcellularLocation>
</comment>
<keyword evidence="2" id="KW-1133">Transmembrane helix</keyword>
<keyword evidence="3" id="KW-0560">Oxidoreductase</keyword>
<dbReference type="AlphaFoldDB" id="A0A212KZV5"/>
<keyword evidence="2" id="KW-0520">NAD</keyword>
<feature type="transmembrane region" description="Helical" evidence="2">
    <location>
        <begin position="96"/>
        <end position="123"/>
    </location>
</feature>
<dbReference type="GO" id="GO:0048038">
    <property type="term" value="F:quinone binding"/>
    <property type="evidence" value="ECO:0007669"/>
    <property type="project" value="UniProtKB-UniRule"/>
</dbReference>
<dbReference type="GO" id="GO:0008137">
    <property type="term" value="F:NADH dehydrogenase (ubiquinone) activity"/>
    <property type="evidence" value="ECO:0007669"/>
    <property type="project" value="UniProtKB-UniRule"/>
</dbReference>
<organism evidence="3">
    <name type="scientific">uncultured Desulfovibrio sp</name>
    <dbReference type="NCBI Taxonomy" id="167968"/>
    <lineage>
        <taxon>Bacteria</taxon>
        <taxon>Pseudomonadati</taxon>
        <taxon>Thermodesulfobacteriota</taxon>
        <taxon>Desulfovibrionia</taxon>
        <taxon>Desulfovibrionales</taxon>
        <taxon>Desulfovibrionaceae</taxon>
        <taxon>Desulfovibrio</taxon>
        <taxon>environmental samples</taxon>
    </lineage>
</organism>
<feature type="transmembrane region" description="Helical" evidence="2">
    <location>
        <begin position="62"/>
        <end position="84"/>
    </location>
</feature>
<feature type="transmembrane region" description="Helical" evidence="2">
    <location>
        <begin position="35"/>
        <end position="56"/>
    </location>
</feature>
<evidence type="ECO:0000256" key="1">
    <source>
        <dbReference type="ARBA" id="ARBA00005698"/>
    </source>
</evidence>
<keyword evidence="2" id="KW-1003">Cell membrane</keyword>
<gene>
    <name evidence="3" type="ORF">KL86DES1_10653</name>
</gene>
<dbReference type="InterPro" id="IPR001457">
    <property type="entry name" value="NADH_UbQ/plastoQ_OxRdtase_su6"/>
</dbReference>
<feature type="transmembrane region" description="Helical" evidence="2">
    <location>
        <begin position="143"/>
        <end position="168"/>
    </location>
</feature>
<dbReference type="Pfam" id="PF00499">
    <property type="entry name" value="Oxidored_q3"/>
    <property type="match status" value="1"/>
</dbReference>
<keyword evidence="2" id="KW-0874">Quinone</keyword>
<comment type="similarity">
    <text evidence="1 2">Belongs to the complex I subunit 6 family.</text>
</comment>
<evidence type="ECO:0000313" key="3">
    <source>
        <dbReference type="EMBL" id="SCM70818.1"/>
    </source>
</evidence>
<dbReference type="GO" id="GO:0016491">
    <property type="term" value="F:oxidoreductase activity"/>
    <property type="evidence" value="ECO:0007669"/>
    <property type="project" value="UniProtKB-KW"/>
</dbReference>
<dbReference type="GO" id="GO:0005886">
    <property type="term" value="C:plasma membrane"/>
    <property type="evidence" value="ECO:0007669"/>
    <property type="project" value="UniProtKB-SubCell"/>
</dbReference>
<accession>A0A212KZV5</accession>
<feature type="transmembrane region" description="Helical" evidence="2">
    <location>
        <begin position="6"/>
        <end position="28"/>
    </location>
</feature>
<evidence type="ECO:0000256" key="2">
    <source>
        <dbReference type="RuleBase" id="RU004429"/>
    </source>
</evidence>
<dbReference type="Gene3D" id="1.20.120.1200">
    <property type="entry name" value="NADH-ubiquinone/plastoquinone oxidoreductase chain 6, subunit NuoJ"/>
    <property type="match status" value="1"/>
</dbReference>
<comment type="catalytic activity">
    <reaction evidence="2">
        <text>a quinone + NADH + 5 H(+)(in) = a quinol + NAD(+) + 4 H(+)(out)</text>
        <dbReference type="Rhea" id="RHEA:57888"/>
        <dbReference type="ChEBI" id="CHEBI:15378"/>
        <dbReference type="ChEBI" id="CHEBI:24646"/>
        <dbReference type="ChEBI" id="CHEBI:57540"/>
        <dbReference type="ChEBI" id="CHEBI:57945"/>
        <dbReference type="ChEBI" id="CHEBI:132124"/>
    </reaction>
</comment>
<keyword evidence="2" id="KW-0812">Transmembrane</keyword>
<keyword evidence="3" id="KW-0830">Ubiquinone</keyword>
<sequence>MPTSDLLQTIAEIIFLVFVAATFFGAAVAVTTRRLIRSVAGLALCLMGVAGLYYFLSSPFLAFMQILIYVGAVCVTLVFAIMLAERSYRAQEVKKGPLVLALGTLGGSVFTATLLATSMTARWSDIPLKQADGSLERIGQSLLSTYSMSFELISVVLLVAMVGALVLAREGRDRQ</sequence>
<dbReference type="PANTHER" id="PTHR33269">
    <property type="entry name" value="NADH-UBIQUINONE OXIDOREDUCTASE CHAIN 6"/>
    <property type="match status" value="1"/>
</dbReference>